<evidence type="ECO:0000313" key="2">
    <source>
        <dbReference type="Proteomes" id="UP000053872"/>
    </source>
</evidence>
<reference evidence="1 2" key="1">
    <citation type="journal article" date="2013" name="Science">
        <title>Genomic diversity and evolution of the head crest in the rock pigeon.</title>
        <authorList>
            <person name="Shapiro M.D."/>
            <person name="Kronenberg Z."/>
            <person name="Li C."/>
            <person name="Domyan E.T."/>
            <person name="Pan H."/>
            <person name="Campbell M."/>
            <person name="Tan H."/>
            <person name="Huff C.D."/>
            <person name="Hu H."/>
            <person name="Vickrey A.I."/>
            <person name="Nielsen S.C."/>
            <person name="Stringham S.A."/>
            <person name="Hu H."/>
            <person name="Willerslev E."/>
            <person name="Gilbert M.T."/>
            <person name="Yandell M."/>
            <person name="Zhang G."/>
            <person name="Wang J."/>
        </authorList>
    </citation>
    <scope>NUCLEOTIDE SEQUENCE [LARGE SCALE GENOMIC DNA]</scope>
    <source>
        <tissue evidence="1">Blood</tissue>
    </source>
</reference>
<sequence>MGTSLEASLL</sequence>
<comment type="caution">
    <text evidence="1">The sequence shown here is derived from an EMBL/GenBank/DDBJ whole genome shotgun (WGS) entry which is preliminary data.</text>
</comment>
<dbReference type="Proteomes" id="UP000053872">
    <property type="component" value="Unassembled WGS sequence"/>
</dbReference>
<evidence type="ECO:0000313" key="1">
    <source>
        <dbReference type="EMBL" id="PKK17557.1"/>
    </source>
</evidence>
<keyword evidence="2" id="KW-1185">Reference proteome</keyword>
<name>A0A2I0LJF7_COLLI</name>
<protein>
    <submittedName>
        <fullName evidence="1">LSM1 homolog, mRNA degradation associated</fullName>
    </submittedName>
</protein>
<dbReference type="EMBL" id="AKCR02000299">
    <property type="protein sequence ID" value="PKK17557.1"/>
    <property type="molecule type" value="Genomic_DNA"/>
</dbReference>
<dbReference type="InParanoid" id="A0A2I0LJF7"/>
<accession>A0A2I0LJF7</accession>
<organism evidence="1 2">
    <name type="scientific">Columba livia</name>
    <name type="common">Rock dove</name>
    <dbReference type="NCBI Taxonomy" id="8932"/>
    <lineage>
        <taxon>Eukaryota</taxon>
        <taxon>Metazoa</taxon>
        <taxon>Chordata</taxon>
        <taxon>Craniata</taxon>
        <taxon>Vertebrata</taxon>
        <taxon>Euteleostomi</taxon>
        <taxon>Archelosauria</taxon>
        <taxon>Archosauria</taxon>
        <taxon>Dinosauria</taxon>
        <taxon>Saurischia</taxon>
        <taxon>Theropoda</taxon>
        <taxon>Coelurosauria</taxon>
        <taxon>Aves</taxon>
        <taxon>Neognathae</taxon>
        <taxon>Neoaves</taxon>
        <taxon>Columbimorphae</taxon>
        <taxon>Columbiformes</taxon>
        <taxon>Columbidae</taxon>
        <taxon>Columba</taxon>
    </lineage>
</organism>
<proteinExistence type="predicted"/>
<gene>
    <name evidence="1" type="primary">LSM1</name>
    <name evidence="1" type="ORF">A306_00013796</name>
</gene>